<accession>A0ABQ6BDX6</accession>
<proteinExistence type="predicted"/>
<gene>
    <name evidence="1" type="ORF">GCM10007857_89850</name>
</gene>
<keyword evidence="2" id="KW-1185">Reference proteome</keyword>
<comment type="caution">
    <text evidence="1">The sequence shown here is derived from an EMBL/GenBank/DDBJ whole genome shotgun (WGS) entry which is preliminary data.</text>
</comment>
<reference evidence="2" key="1">
    <citation type="journal article" date="2019" name="Int. J. Syst. Evol. Microbiol.">
        <title>The Global Catalogue of Microorganisms (GCM) 10K type strain sequencing project: providing services to taxonomists for standard genome sequencing and annotation.</title>
        <authorList>
            <consortium name="The Broad Institute Genomics Platform"/>
            <consortium name="The Broad Institute Genome Sequencing Center for Infectious Disease"/>
            <person name="Wu L."/>
            <person name="Ma J."/>
        </authorList>
    </citation>
    <scope>NUCLEOTIDE SEQUENCE [LARGE SCALE GENOMIC DNA]</scope>
    <source>
        <strain evidence="2">NBRC 102520</strain>
    </source>
</reference>
<dbReference type="Proteomes" id="UP001156905">
    <property type="component" value="Unassembled WGS sequence"/>
</dbReference>
<organism evidence="1 2">
    <name type="scientific">Bradyrhizobium iriomotense</name>
    <dbReference type="NCBI Taxonomy" id="441950"/>
    <lineage>
        <taxon>Bacteria</taxon>
        <taxon>Pseudomonadati</taxon>
        <taxon>Pseudomonadota</taxon>
        <taxon>Alphaproteobacteria</taxon>
        <taxon>Hyphomicrobiales</taxon>
        <taxon>Nitrobacteraceae</taxon>
        <taxon>Bradyrhizobium</taxon>
    </lineage>
</organism>
<protein>
    <submittedName>
        <fullName evidence="1">Uncharacterized protein</fullName>
    </submittedName>
</protein>
<evidence type="ECO:0000313" key="2">
    <source>
        <dbReference type="Proteomes" id="UP001156905"/>
    </source>
</evidence>
<evidence type="ECO:0000313" key="1">
    <source>
        <dbReference type="EMBL" id="GLR92263.1"/>
    </source>
</evidence>
<name>A0ABQ6BDX6_9BRAD</name>
<sequence>MGVAVQLDWKARLRIFYNRHQVVRALSAAMSIETAVNRRMLVQPENWEAT</sequence>
<dbReference type="EMBL" id="BSOW01000077">
    <property type="protein sequence ID" value="GLR92263.1"/>
    <property type="molecule type" value="Genomic_DNA"/>
</dbReference>